<dbReference type="InterPro" id="IPR008266">
    <property type="entry name" value="Tyr_kinase_AS"/>
</dbReference>
<comment type="catalytic activity">
    <reaction evidence="11">
        <text>L-seryl-[protein] + ATP = O-phospho-L-seryl-[protein] + ADP + H(+)</text>
        <dbReference type="Rhea" id="RHEA:17989"/>
        <dbReference type="Rhea" id="RHEA-COMP:9863"/>
        <dbReference type="Rhea" id="RHEA-COMP:11604"/>
        <dbReference type="ChEBI" id="CHEBI:15378"/>
        <dbReference type="ChEBI" id="CHEBI:29999"/>
        <dbReference type="ChEBI" id="CHEBI:30616"/>
        <dbReference type="ChEBI" id="CHEBI:83421"/>
        <dbReference type="ChEBI" id="CHEBI:456216"/>
        <dbReference type="EC" id="2.7.11.1"/>
    </reaction>
</comment>
<dbReference type="Pfam" id="PF01163">
    <property type="entry name" value="RIO1"/>
    <property type="match status" value="1"/>
</dbReference>
<comment type="similarity">
    <text evidence="1">Belongs to the protein kinase superfamily. RIO-type Ser/Thr kinase family.</text>
</comment>
<feature type="region of interest" description="Disordered" evidence="12">
    <location>
        <begin position="1"/>
        <end position="26"/>
    </location>
</feature>
<dbReference type="OrthoDB" id="9795258at2"/>
<evidence type="ECO:0000256" key="7">
    <source>
        <dbReference type="ARBA" id="ARBA00022777"/>
    </source>
</evidence>
<keyword evidence="6" id="KW-0547">Nucleotide-binding</keyword>
<dbReference type="InterPro" id="IPR000687">
    <property type="entry name" value="RIO_kinase"/>
</dbReference>
<keyword evidence="8" id="KW-0067">ATP-binding</keyword>
<evidence type="ECO:0000256" key="12">
    <source>
        <dbReference type="SAM" id="MobiDB-lite"/>
    </source>
</evidence>
<evidence type="ECO:0000256" key="8">
    <source>
        <dbReference type="ARBA" id="ARBA00022840"/>
    </source>
</evidence>
<dbReference type="GO" id="GO:0046872">
    <property type="term" value="F:metal ion binding"/>
    <property type="evidence" value="ECO:0007669"/>
    <property type="project" value="UniProtKB-KW"/>
</dbReference>
<sequence>MDRPDPEGVSDPDTEEPTSRLAGAADPLLLAPLTSYDVATHGPEPAPDWLVTSLAARDVPLGGLKSGKEADVALLRRGVADGPDCLLAVKTYRSAEHRMFHRDSGYLQGRRVRRSRETRALARRSTFGRELLAGQWAAAEFAALTRSWELGVRVPYPVQLLGSEVMMQFVGTPDGAAAARLAAAGGGPEEMAALWDDLRGSLDRLAEAGYTHGDLSPYNVLVEPAGDGPRAVLIDLPQLVDVVANPQGRSFLDRDARTIAAFFTRRGVPVDPELLALRWWSLAQG</sequence>
<proteinExistence type="inferred from homology"/>
<keyword evidence="7 14" id="KW-0418">Kinase</keyword>
<dbReference type="EMBL" id="SZZH01000001">
    <property type="protein sequence ID" value="TKV62153.1"/>
    <property type="molecule type" value="Genomic_DNA"/>
</dbReference>
<dbReference type="SUPFAM" id="SSF56112">
    <property type="entry name" value="Protein kinase-like (PK-like)"/>
    <property type="match status" value="1"/>
</dbReference>
<dbReference type="AlphaFoldDB" id="A0A4U6QND2"/>
<evidence type="ECO:0000256" key="9">
    <source>
        <dbReference type="ARBA" id="ARBA00022842"/>
    </source>
</evidence>
<dbReference type="EC" id="2.7.11.1" evidence="2"/>
<evidence type="ECO:0000313" key="14">
    <source>
        <dbReference type="EMBL" id="TKV62153.1"/>
    </source>
</evidence>
<gene>
    <name evidence="14" type="ORF">FDO65_04790</name>
</gene>
<keyword evidence="15" id="KW-1185">Reference proteome</keyword>
<dbReference type="PROSITE" id="PS00109">
    <property type="entry name" value="PROTEIN_KINASE_TYR"/>
    <property type="match status" value="1"/>
</dbReference>
<dbReference type="Gene3D" id="1.10.510.10">
    <property type="entry name" value="Transferase(Phosphotransferase) domain 1"/>
    <property type="match status" value="1"/>
</dbReference>
<dbReference type="Proteomes" id="UP000306985">
    <property type="component" value="Unassembled WGS sequence"/>
</dbReference>
<comment type="catalytic activity">
    <reaction evidence="10">
        <text>L-threonyl-[protein] + ATP = O-phospho-L-threonyl-[protein] + ADP + H(+)</text>
        <dbReference type="Rhea" id="RHEA:46608"/>
        <dbReference type="Rhea" id="RHEA-COMP:11060"/>
        <dbReference type="Rhea" id="RHEA-COMP:11605"/>
        <dbReference type="ChEBI" id="CHEBI:15378"/>
        <dbReference type="ChEBI" id="CHEBI:30013"/>
        <dbReference type="ChEBI" id="CHEBI:30616"/>
        <dbReference type="ChEBI" id="CHEBI:61977"/>
        <dbReference type="ChEBI" id="CHEBI:456216"/>
        <dbReference type="EC" id="2.7.11.1"/>
    </reaction>
</comment>
<evidence type="ECO:0000256" key="2">
    <source>
        <dbReference type="ARBA" id="ARBA00012513"/>
    </source>
</evidence>
<dbReference type="PANTHER" id="PTHR45723">
    <property type="entry name" value="SERINE/THREONINE-PROTEIN KINASE RIO1"/>
    <property type="match status" value="1"/>
</dbReference>
<accession>A0A4U6QND2</accession>
<evidence type="ECO:0000256" key="11">
    <source>
        <dbReference type="ARBA" id="ARBA00048679"/>
    </source>
</evidence>
<dbReference type="RefSeq" id="WP_137449459.1">
    <property type="nucleotide sequence ID" value="NZ_SZZH01000001.1"/>
</dbReference>
<name>A0A4U6QND2_9ACTN</name>
<reference evidence="14 15" key="1">
    <citation type="submission" date="2019-05" db="EMBL/GenBank/DDBJ databases">
        <title>Nakamurella sp. N5BH11, whole genome shotgun sequence.</title>
        <authorList>
            <person name="Tuo L."/>
        </authorList>
    </citation>
    <scope>NUCLEOTIDE SEQUENCE [LARGE SCALE GENOMIC DNA]</scope>
    <source>
        <strain evidence="14 15">N5BH11</strain>
    </source>
</reference>
<evidence type="ECO:0000256" key="3">
    <source>
        <dbReference type="ARBA" id="ARBA00022527"/>
    </source>
</evidence>
<dbReference type="Gene3D" id="3.30.200.20">
    <property type="entry name" value="Phosphorylase Kinase, domain 1"/>
    <property type="match status" value="1"/>
</dbReference>
<dbReference type="InterPro" id="IPR018934">
    <property type="entry name" value="RIO_dom"/>
</dbReference>
<protein>
    <recommendedName>
        <fullName evidence="2">non-specific serine/threonine protein kinase</fullName>
        <ecNumber evidence="2">2.7.11.1</ecNumber>
    </recommendedName>
</protein>
<evidence type="ECO:0000256" key="6">
    <source>
        <dbReference type="ARBA" id="ARBA00022741"/>
    </source>
</evidence>
<organism evidence="14 15">
    <name type="scientific">Nakamurella flava</name>
    <dbReference type="NCBI Taxonomy" id="2576308"/>
    <lineage>
        <taxon>Bacteria</taxon>
        <taxon>Bacillati</taxon>
        <taxon>Actinomycetota</taxon>
        <taxon>Actinomycetes</taxon>
        <taxon>Nakamurellales</taxon>
        <taxon>Nakamurellaceae</taxon>
        <taxon>Nakamurella</taxon>
    </lineage>
</organism>
<dbReference type="InterPro" id="IPR011009">
    <property type="entry name" value="Kinase-like_dom_sf"/>
</dbReference>
<dbReference type="SMART" id="SM00090">
    <property type="entry name" value="RIO"/>
    <property type="match status" value="1"/>
</dbReference>
<evidence type="ECO:0000256" key="10">
    <source>
        <dbReference type="ARBA" id="ARBA00047899"/>
    </source>
</evidence>
<keyword evidence="3 14" id="KW-0723">Serine/threonine-protein kinase</keyword>
<dbReference type="GO" id="GO:0005524">
    <property type="term" value="F:ATP binding"/>
    <property type="evidence" value="ECO:0007669"/>
    <property type="project" value="UniProtKB-KW"/>
</dbReference>
<keyword evidence="4" id="KW-0808">Transferase</keyword>
<evidence type="ECO:0000313" key="15">
    <source>
        <dbReference type="Proteomes" id="UP000306985"/>
    </source>
</evidence>
<keyword evidence="9" id="KW-0460">Magnesium</keyword>
<evidence type="ECO:0000256" key="4">
    <source>
        <dbReference type="ARBA" id="ARBA00022679"/>
    </source>
</evidence>
<feature type="domain" description="RIO kinase" evidence="13">
    <location>
        <begin position="32"/>
        <end position="281"/>
    </location>
</feature>
<evidence type="ECO:0000256" key="1">
    <source>
        <dbReference type="ARBA" id="ARBA00009196"/>
    </source>
</evidence>
<evidence type="ECO:0000256" key="5">
    <source>
        <dbReference type="ARBA" id="ARBA00022723"/>
    </source>
</evidence>
<evidence type="ECO:0000259" key="13">
    <source>
        <dbReference type="SMART" id="SM00090"/>
    </source>
</evidence>
<keyword evidence="5" id="KW-0479">Metal-binding</keyword>
<comment type="caution">
    <text evidence="14">The sequence shown here is derived from an EMBL/GenBank/DDBJ whole genome shotgun (WGS) entry which is preliminary data.</text>
</comment>
<dbReference type="GO" id="GO:0004674">
    <property type="term" value="F:protein serine/threonine kinase activity"/>
    <property type="evidence" value="ECO:0007669"/>
    <property type="project" value="UniProtKB-KW"/>
</dbReference>
<dbReference type="InterPro" id="IPR051272">
    <property type="entry name" value="RIO-type_Ser/Thr_kinase"/>
</dbReference>